<evidence type="ECO:0000256" key="2">
    <source>
        <dbReference type="SAM" id="SignalP"/>
    </source>
</evidence>
<dbReference type="PANTHER" id="PTHR35537">
    <property type="entry name" value="DNA DAMAGE-INDUCIBLE APOPTOSIS SUPPRESSOR PROTEIN DDIAS"/>
    <property type="match status" value="1"/>
</dbReference>
<dbReference type="SUPFAM" id="SSF50249">
    <property type="entry name" value="Nucleic acid-binding proteins"/>
    <property type="match status" value="1"/>
</dbReference>
<dbReference type="InterPro" id="IPR013955">
    <property type="entry name" value="Rep_factor-A_C"/>
</dbReference>
<organism evidence="4 5">
    <name type="scientific">Sinanodonta woodiana</name>
    <name type="common">Chinese pond mussel</name>
    <name type="synonym">Anodonta woodiana</name>
    <dbReference type="NCBI Taxonomy" id="1069815"/>
    <lineage>
        <taxon>Eukaryota</taxon>
        <taxon>Metazoa</taxon>
        <taxon>Spiralia</taxon>
        <taxon>Lophotrochozoa</taxon>
        <taxon>Mollusca</taxon>
        <taxon>Bivalvia</taxon>
        <taxon>Autobranchia</taxon>
        <taxon>Heteroconchia</taxon>
        <taxon>Palaeoheterodonta</taxon>
        <taxon>Unionida</taxon>
        <taxon>Unionoidea</taxon>
        <taxon>Unionidae</taxon>
        <taxon>Unioninae</taxon>
        <taxon>Sinanodonta</taxon>
    </lineage>
</organism>
<feature type="compositionally biased region" description="Polar residues" evidence="1">
    <location>
        <begin position="1614"/>
        <end position="1626"/>
    </location>
</feature>
<feature type="region of interest" description="Disordered" evidence="1">
    <location>
        <begin position="1733"/>
        <end position="1779"/>
    </location>
</feature>
<feature type="region of interest" description="Disordered" evidence="1">
    <location>
        <begin position="882"/>
        <end position="909"/>
    </location>
</feature>
<protein>
    <recommendedName>
        <fullName evidence="3">Replication factor A C-terminal domain-containing protein</fullName>
    </recommendedName>
</protein>
<name>A0ABD3X5C6_SINWO</name>
<dbReference type="Proteomes" id="UP001634394">
    <property type="component" value="Unassembled WGS sequence"/>
</dbReference>
<feature type="region of interest" description="Disordered" evidence="1">
    <location>
        <begin position="979"/>
        <end position="999"/>
    </location>
</feature>
<feature type="region of interest" description="Disordered" evidence="1">
    <location>
        <begin position="530"/>
        <end position="639"/>
    </location>
</feature>
<evidence type="ECO:0000259" key="3">
    <source>
        <dbReference type="Pfam" id="PF08646"/>
    </source>
</evidence>
<feature type="chain" id="PRO_5044855670" description="Replication factor A C-terminal domain-containing protein" evidence="2">
    <location>
        <begin position="19"/>
        <end position="1779"/>
    </location>
</feature>
<evidence type="ECO:0000313" key="5">
    <source>
        <dbReference type="Proteomes" id="UP001634394"/>
    </source>
</evidence>
<feature type="compositionally biased region" description="Polar residues" evidence="1">
    <location>
        <begin position="480"/>
        <end position="491"/>
    </location>
</feature>
<feature type="compositionally biased region" description="Basic and acidic residues" evidence="1">
    <location>
        <begin position="469"/>
        <end position="479"/>
    </location>
</feature>
<feature type="region of interest" description="Disordered" evidence="1">
    <location>
        <begin position="1075"/>
        <end position="1099"/>
    </location>
</feature>
<feature type="compositionally biased region" description="Low complexity" evidence="1">
    <location>
        <begin position="286"/>
        <end position="304"/>
    </location>
</feature>
<feature type="compositionally biased region" description="Basic and acidic residues" evidence="1">
    <location>
        <begin position="586"/>
        <end position="619"/>
    </location>
</feature>
<keyword evidence="2" id="KW-0732">Signal</keyword>
<feature type="compositionally biased region" description="Basic and acidic residues" evidence="1">
    <location>
        <begin position="530"/>
        <end position="540"/>
    </location>
</feature>
<feature type="domain" description="Replication factor A C-terminal" evidence="3">
    <location>
        <begin position="10"/>
        <end position="94"/>
    </location>
</feature>
<feature type="region of interest" description="Disordered" evidence="1">
    <location>
        <begin position="840"/>
        <end position="861"/>
    </location>
</feature>
<feature type="compositionally biased region" description="Polar residues" evidence="1">
    <location>
        <begin position="542"/>
        <end position="552"/>
    </location>
</feature>
<feature type="region of interest" description="Disordered" evidence="1">
    <location>
        <begin position="653"/>
        <end position="681"/>
    </location>
</feature>
<feature type="signal peptide" evidence="2">
    <location>
        <begin position="1"/>
        <end position="18"/>
    </location>
</feature>
<evidence type="ECO:0000313" key="4">
    <source>
        <dbReference type="EMBL" id="KAL3880075.1"/>
    </source>
</evidence>
<dbReference type="Pfam" id="PF08646">
    <property type="entry name" value="Rep_fac-A_C"/>
    <property type="match status" value="1"/>
</dbReference>
<dbReference type="Gene3D" id="2.40.50.140">
    <property type="entry name" value="Nucleic acid-binding proteins"/>
    <property type="match status" value="1"/>
</dbReference>
<comment type="caution">
    <text evidence="4">The sequence shown here is derived from an EMBL/GenBank/DDBJ whole genome shotgun (WGS) entry which is preliminary data.</text>
</comment>
<gene>
    <name evidence="4" type="ORF">ACJMK2_032344</name>
</gene>
<dbReference type="EMBL" id="JBJQND010000004">
    <property type="protein sequence ID" value="KAL3880075.1"/>
    <property type="molecule type" value="Genomic_DNA"/>
</dbReference>
<feature type="compositionally biased region" description="Polar residues" evidence="1">
    <location>
        <begin position="1434"/>
        <end position="1446"/>
    </location>
</feature>
<reference evidence="4 5" key="1">
    <citation type="submission" date="2024-11" db="EMBL/GenBank/DDBJ databases">
        <title>Chromosome-level genome assembly of the freshwater bivalve Anodonta woodiana.</title>
        <authorList>
            <person name="Chen X."/>
        </authorList>
    </citation>
    <scope>NUCLEOTIDE SEQUENCE [LARGE SCALE GENOMIC DNA]</scope>
    <source>
        <strain evidence="4">MN2024</strain>
        <tissue evidence="4">Gills</tissue>
    </source>
</reference>
<feature type="compositionally biased region" description="Low complexity" evidence="1">
    <location>
        <begin position="620"/>
        <end position="635"/>
    </location>
</feature>
<dbReference type="InterPro" id="IPR043522">
    <property type="entry name" value="DDIAS"/>
</dbReference>
<dbReference type="InterPro" id="IPR012340">
    <property type="entry name" value="NA-bd_OB-fold"/>
</dbReference>
<proteinExistence type="predicted"/>
<feature type="region of interest" description="Disordered" evidence="1">
    <location>
        <begin position="257"/>
        <end position="326"/>
    </location>
</feature>
<feature type="compositionally biased region" description="Polar residues" evidence="1">
    <location>
        <begin position="1756"/>
        <end position="1770"/>
    </location>
</feature>
<keyword evidence="5" id="KW-1185">Reference proteome</keyword>
<dbReference type="PANTHER" id="PTHR35537:SF1">
    <property type="entry name" value="DNA DAMAGE-INDUCED APOPTOSIS SUPPRESSOR PROTEIN"/>
    <property type="match status" value="1"/>
</dbReference>
<sequence>MTSHQRCLILAVVTAVRSTVVTYPCCPQCYSKLLSDITNSSWHCLKCRYYCRGCEVPKRYRLALTVADNTDINNLTIFGKTLDTFFGTCATDFHRRFTSLNRPGIDKDILLHEALSYAFVGQHFYFGLKTLAGSGTARLRNVFNKTDTQQRHSQFSFHLDPSDIIAYQMLPSCNVNVPTVCDYVKVLLAYNSQNLSLSSQVLQRTDCDKLSQHKSDDPAILTQFQGSEAEKYDSSSIFSKQSEVVFSFELDKTVNQSSTNKSIDTGKKTKPFSQKSSRNPEGLNYSLGSDGNGSWSSSSVESPGMCNYESVSEYVPSDPDSLDDDPDSLDDLTCTDFDMNKIAGAHNASLNPGMCVKDARKRLKLEAHTEQSGCSLNRYLSKSGNSLQLQQKGYLYKQKLSSEKEDTEDDTSDVVSGLESKVYADVIRDDIVEKESLKQSNVGLDMESLSSSSDSLLLIAMDNMNMSRKEQETDIKETYPRQNSLTRDESITQANVSIDAVNGQEKGSFVNSSKTSNSVDIQSQNYSKLTKSDMSKDDHMAVQQTVTKSSQSRKNEQFPAKENTSKRVQLKRSHVETNHITTRQSLRNDHDVLRNRQSKKDQSPVKPRVSDHESLKERLSSITTSLSRRVSNSSRRSCESDIVYSQPSFGLEKYSNPGNILHKKKQSSKKNSTERWKQSNSRISVESLMNTSLGSYEVEHNSSYLHCGNQKSPDNGPNLRPSSHMTCKRNEFTPKLDCVPSLGVKSLHSSKLSQAGAIGNTELDMPESEGITAFLSSQIDDLILEASVSDSSTQVQPCSPNITKKESTTKNMCILDKEMGGATSESTKMMIGHLIESKADNHPATKTRNKKNRVCNNFPNSRKLQQISENINNFDRLKIIQQSPSERKEANIPTHCQSGIKENDKDTPGGVDMPESEDIYAFLQSFSELSLGPSYKNNNVNVRNQEEIISGSSTANCQHMECLALETCICEESLPNSSTLSKRKNQGVSHRNGKTLKPNESFDIENKYMSSDLLSVKGSDAENWMETNLDITKHSASNNPEIFSKSLEAFLENSDVFKDKASSVNLRILSQSNNIKRKQNNVSSDENNRSVPKKQSSNPYNYDFALSSSFDTLCDDTELDPKYYSFKRNDLSESICFVEVQKGSDTLETATDIVPSYAPHLNRQVQGTSQDGAFSPLSLESRMDIKESISSCGGSQDLFNSSGIFMHSSPFGHNEEVDNVSNVSLFSSSPFSPAGQCSTPSSKPNKQAVSHIVNGMSTVPPNHQIRELSELDEDFSSDIDLFLTDDYFSSSCKENSIKTAYMTKTGATIDCGIKGNLCPSNVSRSLAMTGKANDGPCASITVGDKTNSTNKTKEMLHNLDKCKHSEDVSRKSISLFSTSDEVKKGPRTINKVVCLVNTGNLQTNFNNLLSSPSTTNEATSSSVIIKNTKDIQLATNGKESETSGSDNSRKWSSPADKVAHFSSRQGDQENICAESMIIGECTFNGSNASSADLLETGSKPRAKKVTFDSRLRRVSTIQIMDMKMKLTASPTQRSDANPMRLKSCLKTAKENLIGKDKGKISSTYSPIGSQDLFNSDSFEIPRTPVVVLSEAFTDDSLIPGTPCAVSVTGKENMPSDNNPVETQASYRKSKESQVRRQYSDLRLEKSKHFQGKLQYLKQSNCDVLKDVLNRQTETPCLFSDESIGSHDQYSSERLRQKKYLKTRTSSVVEIQPSASPDHFNSLDRVISPQAVTSEVSPDLFSPSPPSNWEKDIPKLSQKSSPHSDNMQYTQDDLCKNLFS</sequence>
<accession>A0ABD3X5C6</accession>
<feature type="region of interest" description="Disordered" evidence="1">
    <location>
        <begin position="469"/>
        <end position="491"/>
    </location>
</feature>
<evidence type="ECO:0000256" key="1">
    <source>
        <dbReference type="SAM" id="MobiDB-lite"/>
    </source>
</evidence>
<feature type="region of interest" description="Disordered" evidence="1">
    <location>
        <begin position="1434"/>
        <end position="1465"/>
    </location>
</feature>
<feature type="region of interest" description="Disordered" evidence="1">
    <location>
        <begin position="1607"/>
        <end position="1635"/>
    </location>
</feature>